<dbReference type="RefSeq" id="WP_180848803.1">
    <property type="nucleotide sequence ID" value="NZ_CP047418.1"/>
</dbReference>
<organism evidence="5 6">
    <name type="scientific">Ligilactobacillus saerimneri</name>
    <dbReference type="NCBI Taxonomy" id="228229"/>
    <lineage>
        <taxon>Bacteria</taxon>
        <taxon>Bacillati</taxon>
        <taxon>Bacillota</taxon>
        <taxon>Bacilli</taxon>
        <taxon>Lactobacillales</taxon>
        <taxon>Lactobacillaceae</taxon>
        <taxon>Ligilactobacillus</taxon>
    </lineage>
</organism>
<reference evidence="5 6" key="1">
    <citation type="submission" date="2020-01" db="EMBL/GenBank/DDBJ databases">
        <title>Complete and circular genome sequences of six lactobacillus isolates from horses.</title>
        <authorList>
            <person name="Hassan H.M."/>
        </authorList>
    </citation>
    <scope>NUCLEOTIDE SEQUENCE [LARGE SCALE GENOMIC DNA]</scope>
    <source>
        <strain evidence="5 6">1A</strain>
    </source>
</reference>
<sequence>MTVDINDVEKFVAAELETSAKYLTIPSVSAQGRGIKETVTYLTDWFQDLGADQVKVFDQYQNPAVFASFTGNSAKTILFYNHYDVQPPDPLDEWESDPFDPTVRDGKLFARGVCDDKGELMSRLAVVRYFQEHGGLPCNLKFFIEGEEEIGSPNVGKYAQDAAEYLSCDAVIWEGGGKNEAEKFQIIAGTKGVASFEAEVTTAQSDAHSSLAPYLDNAAWRLVQGLATLYETDRKIKAEHFYDNVQPLSPYAAEQVAQQEPDFDTQAVVDTFGVSHGKLPVAKPFTAVMTEPTITINGLSAGYEGDGVKTVIPRRAKAKLDCRLVPGQDPETIVGYLQDQLVKNGFPDIKLHFLLGEDAYRTNLEDPFVQLGKRVAAEVYGQDQVVLVPNQPGGGPMLPFFEVTQAPLMGIGVHYAASTPHAPNENIRLTDYQQASGYLARLLEEFSQQA</sequence>
<dbReference type="GO" id="GO:0009089">
    <property type="term" value="P:lysine biosynthetic process via diaminopimelate"/>
    <property type="evidence" value="ECO:0007669"/>
    <property type="project" value="TreeGrafter"/>
</dbReference>
<dbReference type="Gene3D" id="3.40.630.10">
    <property type="entry name" value="Zn peptidases"/>
    <property type="match status" value="1"/>
</dbReference>
<dbReference type="PANTHER" id="PTHR43270">
    <property type="entry name" value="BETA-ALA-HIS DIPEPTIDASE"/>
    <property type="match status" value="1"/>
</dbReference>
<evidence type="ECO:0000256" key="1">
    <source>
        <dbReference type="ARBA" id="ARBA00022670"/>
    </source>
</evidence>
<keyword evidence="2" id="KW-0479">Metal-binding</keyword>
<dbReference type="InterPro" id="IPR002933">
    <property type="entry name" value="Peptidase_M20"/>
</dbReference>
<keyword evidence="1" id="KW-0645">Protease</keyword>
<dbReference type="GO" id="GO:0008233">
    <property type="term" value="F:peptidase activity"/>
    <property type="evidence" value="ECO:0007669"/>
    <property type="project" value="UniProtKB-KW"/>
</dbReference>
<gene>
    <name evidence="5" type="ORF">GTO87_08595</name>
</gene>
<dbReference type="SUPFAM" id="SSF53187">
    <property type="entry name" value="Zn-dependent exopeptidases"/>
    <property type="match status" value="1"/>
</dbReference>
<name>A0A7H9EMV6_9LACO</name>
<dbReference type="KEGG" id="lsw:GTO87_08595"/>
<evidence type="ECO:0000256" key="2">
    <source>
        <dbReference type="ARBA" id="ARBA00022723"/>
    </source>
</evidence>
<dbReference type="Proteomes" id="UP000510886">
    <property type="component" value="Chromosome"/>
</dbReference>
<dbReference type="Gene3D" id="3.30.70.360">
    <property type="match status" value="1"/>
</dbReference>
<dbReference type="GO" id="GO:0005829">
    <property type="term" value="C:cytosol"/>
    <property type="evidence" value="ECO:0007669"/>
    <property type="project" value="TreeGrafter"/>
</dbReference>
<dbReference type="PANTHER" id="PTHR43270:SF8">
    <property type="entry name" value="DI- AND TRIPEPTIDASE DUG2-RELATED"/>
    <property type="match status" value="1"/>
</dbReference>
<evidence type="ECO:0000259" key="4">
    <source>
        <dbReference type="Pfam" id="PF07687"/>
    </source>
</evidence>
<evidence type="ECO:0000313" key="6">
    <source>
        <dbReference type="Proteomes" id="UP000510886"/>
    </source>
</evidence>
<dbReference type="NCBIfam" id="NF005034">
    <property type="entry name" value="PRK06446.1"/>
    <property type="match status" value="1"/>
</dbReference>
<dbReference type="InterPro" id="IPR051458">
    <property type="entry name" value="Cyt/Met_Dipeptidase"/>
</dbReference>
<dbReference type="EMBL" id="CP047418">
    <property type="protein sequence ID" value="QLL78637.1"/>
    <property type="molecule type" value="Genomic_DNA"/>
</dbReference>
<dbReference type="Pfam" id="PF07687">
    <property type="entry name" value="M20_dimer"/>
    <property type="match status" value="1"/>
</dbReference>
<protein>
    <submittedName>
        <fullName evidence="5">M20/M25/M40 family metallo-hydrolase</fullName>
    </submittedName>
</protein>
<dbReference type="Pfam" id="PF01546">
    <property type="entry name" value="Peptidase_M20"/>
    <property type="match status" value="1"/>
</dbReference>
<evidence type="ECO:0000313" key="5">
    <source>
        <dbReference type="EMBL" id="QLL78637.1"/>
    </source>
</evidence>
<keyword evidence="3 5" id="KW-0378">Hydrolase</keyword>
<evidence type="ECO:0000256" key="3">
    <source>
        <dbReference type="ARBA" id="ARBA00022801"/>
    </source>
</evidence>
<accession>A0A7H9EMV6</accession>
<dbReference type="InterPro" id="IPR011650">
    <property type="entry name" value="Peptidase_M20_dimer"/>
</dbReference>
<feature type="domain" description="Peptidase M20 dimerisation" evidence="4">
    <location>
        <begin position="189"/>
        <end position="343"/>
    </location>
</feature>
<dbReference type="GO" id="GO:0009014">
    <property type="term" value="F:succinyl-diaminopimelate desuccinylase activity"/>
    <property type="evidence" value="ECO:0007669"/>
    <property type="project" value="TreeGrafter"/>
</dbReference>
<proteinExistence type="predicted"/>
<dbReference type="GO" id="GO:0006508">
    <property type="term" value="P:proteolysis"/>
    <property type="evidence" value="ECO:0007669"/>
    <property type="project" value="UniProtKB-KW"/>
</dbReference>
<dbReference type="GO" id="GO:0046872">
    <property type="term" value="F:metal ion binding"/>
    <property type="evidence" value="ECO:0007669"/>
    <property type="project" value="UniProtKB-KW"/>
</dbReference>
<dbReference type="AlphaFoldDB" id="A0A7H9EMV6"/>